<accession>A0A6J4ITW0</accession>
<sequence length="162" mass="17994">MSPNGAAGSRKGVKVVASNRKARHDYEVLDTFEAGMALVGTEVKSLRDGKIVLKDAHARVDDGELWLVGVHVAPYEQADGFGGHEPERRRKLLLHRWEIDELAERTAREGLTIVPLSVYFKEGRAKIELGLARGRKNYDKRHAIAERDAAREAAKAMSPKGR</sequence>
<evidence type="ECO:0000256" key="2">
    <source>
        <dbReference type="ARBA" id="ARBA00022884"/>
    </source>
</evidence>
<protein>
    <recommendedName>
        <fullName evidence="3">SsrA-binding protein</fullName>
    </recommendedName>
    <alternativeName>
        <fullName evidence="3">Small protein B</fullName>
    </alternativeName>
</protein>
<name>A0A6J4ITW0_9ACTN</name>
<dbReference type="PROSITE" id="PS01317">
    <property type="entry name" value="SSRP"/>
    <property type="match status" value="1"/>
</dbReference>
<comment type="function">
    <text evidence="3">Required for rescue of stalled ribosomes mediated by trans-translation. Binds to transfer-messenger RNA (tmRNA), required for stable association of tmRNA with ribosomes. tmRNA and SmpB together mimic tRNA shape, replacing the anticodon stem-loop with SmpB. tmRNA is encoded by the ssrA gene; the 2 termini fold to resemble tRNA(Ala) and it encodes a 'tag peptide', a short internal open reading frame. During trans-translation Ala-aminoacylated tmRNA acts like a tRNA, entering the A-site of stalled ribosomes, displacing the stalled mRNA. The ribosome then switches to translate the ORF on the tmRNA; the nascent peptide is terminated with the 'tag peptide' encoded by the tmRNA and targeted for degradation. The ribosome is freed to recommence translation, which seems to be the essential function of trans-translation.</text>
</comment>
<dbReference type="SUPFAM" id="SSF74982">
    <property type="entry name" value="Small protein B (SmpB)"/>
    <property type="match status" value="1"/>
</dbReference>
<dbReference type="GO" id="GO:0070929">
    <property type="term" value="P:trans-translation"/>
    <property type="evidence" value="ECO:0007669"/>
    <property type="project" value="UniProtKB-UniRule"/>
</dbReference>
<keyword evidence="2 3" id="KW-0694">RNA-binding</keyword>
<dbReference type="EMBL" id="CADCTB010000162">
    <property type="protein sequence ID" value="CAA9259362.1"/>
    <property type="molecule type" value="Genomic_DNA"/>
</dbReference>
<evidence type="ECO:0000256" key="3">
    <source>
        <dbReference type="HAMAP-Rule" id="MF_00023"/>
    </source>
</evidence>
<organism evidence="4">
    <name type="scientific">uncultured Acidimicrobiales bacterium</name>
    <dbReference type="NCBI Taxonomy" id="310071"/>
    <lineage>
        <taxon>Bacteria</taxon>
        <taxon>Bacillati</taxon>
        <taxon>Actinomycetota</taxon>
        <taxon>Acidimicrobiia</taxon>
        <taxon>Acidimicrobiales</taxon>
        <taxon>environmental samples</taxon>
    </lineage>
</organism>
<keyword evidence="1 3" id="KW-0963">Cytoplasm</keyword>
<evidence type="ECO:0000313" key="4">
    <source>
        <dbReference type="EMBL" id="CAA9259362.1"/>
    </source>
</evidence>
<dbReference type="NCBIfam" id="TIGR00086">
    <property type="entry name" value="smpB"/>
    <property type="match status" value="1"/>
</dbReference>
<dbReference type="GO" id="GO:0005829">
    <property type="term" value="C:cytosol"/>
    <property type="evidence" value="ECO:0007669"/>
    <property type="project" value="TreeGrafter"/>
</dbReference>
<reference evidence="4" key="1">
    <citation type="submission" date="2020-02" db="EMBL/GenBank/DDBJ databases">
        <authorList>
            <person name="Meier V. D."/>
        </authorList>
    </citation>
    <scope>NUCLEOTIDE SEQUENCE</scope>
    <source>
        <strain evidence="4">AVDCRST_MAG10</strain>
    </source>
</reference>
<dbReference type="HAMAP" id="MF_00023">
    <property type="entry name" value="SmpB"/>
    <property type="match status" value="1"/>
</dbReference>
<dbReference type="GO" id="GO:0070930">
    <property type="term" value="P:trans-translation-dependent protein tagging"/>
    <property type="evidence" value="ECO:0007669"/>
    <property type="project" value="TreeGrafter"/>
</dbReference>
<dbReference type="Gene3D" id="2.40.280.10">
    <property type="match status" value="1"/>
</dbReference>
<comment type="subcellular location">
    <subcellularLocation>
        <location evidence="3">Cytoplasm</location>
    </subcellularLocation>
    <text evidence="3">The tmRNA-SmpB complex associates with stalled 70S ribosomes.</text>
</comment>
<dbReference type="AlphaFoldDB" id="A0A6J4ITW0"/>
<dbReference type="CDD" id="cd09294">
    <property type="entry name" value="SmpB"/>
    <property type="match status" value="1"/>
</dbReference>
<dbReference type="InterPro" id="IPR000037">
    <property type="entry name" value="SsrA-bd_prot"/>
</dbReference>
<dbReference type="InterPro" id="IPR020081">
    <property type="entry name" value="SsrA-bd_prot_CS"/>
</dbReference>
<dbReference type="Pfam" id="PF01668">
    <property type="entry name" value="SmpB"/>
    <property type="match status" value="1"/>
</dbReference>
<gene>
    <name evidence="3" type="primary">smpB</name>
    <name evidence="4" type="ORF">AVDCRST_MAG10-2663</name>
</gene>
<dbReference type="PANTHER" id="PTHR30308">
    <property type="entry name" value="TMRNA-BINDING COMPONENT OF TRANS-TRANSLATION TAGGING COMPLEX"/>
    <property type="match status" value="1"/>
</dbReference>
<dbReference type="NCBIfam" id="NF003843">
    <property type="entry name" value="PRK05422.1"/>
    <property type="match status" value="1"/>
</dbReference>
<dbReference type="GO" id="GO:0003723">
    <property type="term" value="F:RNA binding"/>
    <property type="evidence" value="ECO:0007669"/>
    <property type="project" value="UniProtKB-UniRule"/>
</dbReference>
<dbReference type="PANTHER" id="PTHR30308:SF2">
    <property type="entry name" value="SSRA-BINDING PROTEIN"/>
    <property type="match status" value="1"/>
</dbReference>
<comment type="similarity">
    <text evidence="3">Belongs to the SmpB family.</text>
</comment>
<dbReference type="InterPro" id="IPR023620">
    <property type="entry name" value="SmpB"/>
</dbReference>
<proteinExistence type="inferred from homology"/>
<evidence type="ECO:0000256" key="1">
    <source>
        <dbReference type="ARBA" id="ARBA00022490"/>
    </source>
</evidence>